<keyword evidence="2" id="KW-1185">Reference proteome</keyword>
<comment type="caution">
    <text evidence="1">The sequence shown here is derived from an EMBL/GenBank/DDBJ whole genome shotgun (WGS) entry which is preliminary data.</text>
</comment>
<reference evidence="1 2" key="1">
    <citation type="journal article" date="2012" name="Eukaryot. Cell">
        <title>Genome sequence of the fungus Glarea lozoyensis: the first genome sequence of a species from the Helotiaceae family.</title>
        <authorList>
            <person name="Youssar L."/>
            <person name="Gruening B.A."/>
            <person name="Erxleben A."/>
            <person name="Guenther S."/>
            <person name="Huettel W."/>
        </authorList>
    </citation>
    <scope>NUCLEOTIDE SEQUENCE [LARGE SCALE GENOMIC DNA]</scope>
    <source>
        <strain evidence="2">ATCC 74030 / MF5533</strain>
    </source>
</reference>
<dbReference type="Proteomes" id="UP000005446">
    <property type="component" value="Unassembled WGS sequence"/>
</dbReference>
<protein>
    <submittedName>
        <fullName evidence="1">Uncharacterized protein</fullName>
    </submittedName>
</protein>
<accession>H0EUB4</accession>
<evidence type="ECO:0000313" key="1">
    <source>
        <dbReference type="EMBL" id="EHK97850.1"/>
    </source>
</evidence>
<evidence type="ECO:0000313" key="2">
    <source>
        <dbReference type="Proteomes" id="UP000005446"/>
    </source>
</evidence>
<dbReference type="HOGENOM" id="CLU_1454555_0_0_1"/>
<organism evidence="1 2">
    <name type="scientific">Glarea lozoyensis (strain ATCC 74030 / MF5533)</name>
    <dbReference type="NCBI Taxonomy" id="1104152"/>
    <lineage>
        <taxon>Eukaryota</taxon>
        <taxon>Fungi</taxon>
        <taxon>Dikarya</taxon>
        <taxon>Ascomycota</taxon>
        <taxon>Pezizomycotina</taxon>
        <taxon>Leotiomycetes</taxon>
        <taxon>Helotiales</taxon>
        <taxon>Helotiaceae</taxon>
        <taxon>Glarea</taxon>
    </lineage>
</organism>
<dbReference type="InParanoid" id="H0EUB4"/>
<dbReference type="AlphaFoldDB" id="H0EUB4"/>
<proteinExistence type="predicted"/>
<sequence length="186" mass="20397">MNSATGPVPAPRLYHRMILEFETLKNIFYAARIQTYHHDLIPVVAKLKALAREIWNLRYVRSSEFNYPEAAHQPIIIFWKEQFEQWSDTLEDMHDPILVQRLAQVDAENDYPRLAAGAVAPVAAAVDPAAAAAPVKKTVKKAVAPAADGEAAPVVKKKVVKKAAAVDGEAAPVKKKVVKKKVAAAE</sequence>
<dbReference type="EMBL" id="AGUE01000170">
    <property type="protein sequence ID" value="EHK97850.1"/>
    <property type="molecule type" value="Genomic_DNA"/>
</dbReference>
<dbReference type="OrthoDB" id="3545930at2759"/>
<name>H0EUB4_GLAL7</name>
<gene>
    <name evidence="1" type="ORF">M7I_6347</name>
</gene>